<gene>
    <name evidence="1" type="ORF">BDM02DRAFT_601447</name>
</gene>
<name>A0ACB6Z6Y7_THEGA</name>
<accession>A0ACB6Z6Y7</accession>
<comment type="caution">
    <text evidence="1">The sequence shown here is derived from an EMBL/GenBank/DDBJ whole genome shotgun (WGS) entry which is preliminary data.</text>
</comment>
<keyword evidence="2" id="KW-1185">Reference proteome</keyword>
<evidence type="ECO:0000313" key="2">
    <source>
        <dbReference type="Proteomes" id="UP000886501"/>
    </source>
</evidence>
<reference evidence="1" key="1">
    <citation type="submission" date="2019-10" db="EMBL/GenBank/DDBJ databases">
        <authorList>
            <consortium name="DOE Joint Genome Institute"/>
            <person name="Kuo A."/>
            <person name="Miyauchi S."/>
            <person name="Kiss E."/>
            <person name="Drula E."/>
            <person name="Kohler A."/>
            <person name="Sanchez-Garcia M."/>
            <person name="Andreopoulos B."/>
            <person name="Barry K.W."/>
            <person name="Bonito G."/>
            <person name="Buee M."/>
            <person name="Carver A."/>
            <person name="Chen C."/>
            <person name="Cichocki N."/>
            <person name="Clum A."/>
            <person name="Culley D."/>
            <person name="Crous P.W."/>
            <person name="Fauchery L."/>
            <person name="Girlanda M."/>
            <person name="Hayes R."/>
            <person name="Keri Z."/>
            <person name="Labutti K."/>
            <person name="Lipzen A."/>
            <person name="Lombard V."/>
            <person name="Magnuson J."/>
            <person name="Maillard F."/>
            <person name="Morin E."/>
            <person name="Murat C."/>
            <person name="Nolan M."/>
            <person name="Ohm R."/>
            <person name="Pangilinan J."/>
            <person name="Pereira M."/>
            <person name="Perotto S."/>
            <person name="Peter M."/>
            <person name="Riley R."/>
            <person name="Sitrit Y."/>
            <person name="Stielow B."/>
            <person name="Szollosi G."/>
            <person name="Zifcakova L."/>
            <person name="Stursova M."/>
            <person name="Spatafora J.W."/>
            <person name="Tedersoo L."/>
            <person name="Vaario L.-M."/>
            <person name="Yamada A."/>
            <person name="Yan M."/>
            <person name="Wang P."/>
            <person name="Xu J."/>
            <person name="Bruns T."/>
            <person name="Baldrian P."/>
            <person name="Vilgalys R."/>
            <person name="Henrissat B."/>
            <person name="Grigoriev I.V."/>
            <person name="Hibbett D."/>
            <person name="Nagy L.G."/>
            <person name="Martin F.M."/>
        </authorList>
    </citation>
    <scope>NUCLEOTIDE SEQUENCE</scope>
    <source>
        <strain evidence="1">P2</strain>
    </source>
</reference>
<organism evidence="1 2">
    <name type="scientific">Thelephora ganbajun</name>
    <name type="common">Ganba fungus</name>
    <dbReference type="NCBI Taxonomy" id="370292"/>
    <lineage>
        <taxon>Eukaryota</taxon>
        <taxon>Fungi</taxon>
        <taxon>Dikarya</taxon>
        <taxon>Basidiomycota</taxon>
        <taxon>Agaricomycotina</taxon>
        <taxon>Agaricomycetes</taxon>
        <taxon>Thelephorales</taxon>
        <taxon>Thelephoraceae</taxon>
        <taxon>Thelephora</taxon>
    </lineage>
</organism>
<proteinExistence type="predicted"/>
<dbReference type="Proteomes" id="UP000886501">
    <property type="component" value="Unassembled WGS sequence"/>
</dbReference>
<sequence>MQIDKLYKVGLGRSHRSRGLCDSFRQRKGPATDNTWTKGSSWHGTTRSSIITECVTVLAMPNGCVFGSRCWDGFLYIRSSGCADFRPTLELLGIPCKRTHIIVLLKHVLTARHSRYFFMLLLFVLFCLQFACRLHMIAAFRCGA</sequence>
<dbReference type="EMBL" id="MU118096">
    <property type="protein sequence ID" value="KAF9645299.1"/>
    <property type="molecule type" value="Genomic_DNA"/>
</dbReference>
<evidence type="ECO:0000313" key="1">
    <source>
        <dbReference type="EMBL" id="KAF9645299.1"/>
    </source>
</evidence>
<reference evidence="1" key="2">
    <citation type="journal article" date="2020" name="Nat. Commun.">
        <title>Large-scale genome sequencing of mycorrhizal fungi provides insights into the early evolution of symbiotic traits.</title>
        <authorList>
            <person name="Miyauchi S."/>
            <person name="Kiss E."/>
            <person name="Kuo A."/>
            <person name="Drula E."/>
            <person name="Kohler A."/>
            <person name="Sanchez-Garcia M."/>
            <person name="Morin E."/>
            <person name="Andreopoulos B."/>
            <person name="Barry K.W."/>
            <person name="Bonito G."/>
            <person name="Buee M."/>
            <person name="Carver A."/>
            <person name="Chen C."/>
            <person name="Cichocki N."/>
            <person name="Clum A."/>
            <person name="Culley D."/>
            <person name="Crous P.W."/>
            <person name="Fauchery L."/>
            <person name="Girlanda M."/>
            <person name="Hayes R.D."/>
            <person name="Keri Z."/>
            <person name="LaButti K."/>
            <person name="Lipzen A."/>
            <person name="Lombard V."/>
            <person name="Magnuson J."/>
            <person name="Maillard F."/>
            <person name="Murat C."/>
            <person name="Nolan M."/>
            <person name="Ohm R.A."/>
            <person name="Pangilinan J."/>
            <person name="Pereira M.F."/>
            <person name="Perotto S."/>
            <person name="Peter M."/>
            <person name="Pfister S."/>
            <person name="Riley R."/>
            <person name="Sitrit Y."/>
            <person name="Stielow J.B."/>
            <person name="Szollosi G."/>
            <person name="Zifcakova L."/>
            <person name="Stursova M."/>
            <person name="Spatafora J.W."/>
            <person name="Tedersoo L."/>
            <person name="Vaario L.M."/>
            <person name="Yamada A."/>
            <person name="Yan M."/>
            <person name="Wang P."/>
            <person name="Xu J."/>
            <person name="Bruns T."/>
            <person name="Baldrian P."/>
            <person name="Vilgalys R."/>
            <person name="Dunand C."/>
            <person name="Henrissat B."/>
            <person name="Grigoriev I.V."/>
            <person name="Hibbett D."/>
            <person name="Nagy L.G."/>
            <person name="Martin F.M."/>
        </authorList>
    </citation>
    <scope>NUCLEOTIDE SEQUENCE</scope>
    <source>
        <strain evidence="1">P2</strain>
    </source>
</reference>
<protein>
    <submittedName>
        <fullName evidence="1">Uncharacterized protein</fullName>
    </submittedName>
</protein>